<evidence type="ECO:0000256" key="2">
    <source>
        <dbReference type="ARBA" id="ARBA00022692"/>
    </source>
</evidence>
<evidence type="ECO:0000313" key="8">
    <source>
        <dbReference type="Proteomes" id="UP001610432"/>
    </source>
</evidence>
<dbReference type="EMBL" id="JBFXLQ010000004">
    <property type="protein sequence ID" value="KAL2871277.1"/>
    <property type="molecule type" value="Genomic_DNA"/>
</dbReference>
<organism evidence="7 8">
    <name type="scientific">Aspergillus lucknowensis</name>
    <dbReference type="NCBI Taxonomy" id="176173"/>
    <lineage>
        <taxon>Eukaryota</taxon>
        <taxon>Fungi</taxon>
        <taxon>Dikarya</taxon>
        <taxon>Ascomycota</taxon>
        <taxon>Pezizomycotina</taxon>
        <taxon>Eurotiomycetes</taxon>
        <taxon>Eurotiomycetidae</taxon>
        <taxon>Eurotiales</taxon>
        <taxon>Aspergillaceae</taxon>
        <taxon>Aspergillus</taxon>
        <taxon>Aspergillus subgen. Nidulantes</taxon>
    </lineage>
</organism>
<evidence type="ECO:0000256" key="5">
    <source>
        <dbReference type="SAM" id="Phobius"/>
    </source>
</evidence>
<name>A0ABR4M3W0_9EURO</name>
<dbReference type="RefSeq" id="XP_070890256.1">
    <property type="nucleotide sequence ID" value="XM_071034572.1"/>
</dbReference>
<accession>A0ABR4M3W0</accession>
<gene>
    <name evidence="7" type="ORF">BJX67DRAFT_389960</name>
</gene>
<feature type="transmembrane region" description="Helical" evidence="5">
    <location>
        <begin position="78"/>
        <end position="97"/>
    </location>
</feature>
<dbReference type="InterPro" id="IPR006694">
    <property type="entry name" value="Fatty_acid_hydroxylase"/>
</dbReference>
<proteinExistence type="predicted"/>
<sequence>MASYPPNLKDSMKSTWRVDRSQWTIYHRMLDSGGLHHIDLDREIPKFPKSAKVPYLSDWQLNRFIIFYTVVPLSLHELYVRLTGSNFGPVVAFFFYYQANKTMMTQALHSMKELGHTIGFLDGDKHDRDGVPDVGVKKTFLVLTIGGLARMFALVYLSYNIDTSPAMLDWRWIIPIVGLYAIILDFWFYWYHRAMHDVHGLWKYHRTHHLTKHPNMLLAGYADIEQDIMDTLGIPLITFFSMRLMGVPIDFYTWFACQQTINFSEVSGHSGVRMYASAPGPFTWILRIFDAELVVEDHDLHHRIGYRKSHNYGKQTRLWDRVFGTSLPRIESAPGNIDYNQKIKLALY</sequence>
<feature type="domain" description="Fatty acid hydroxylase" evidence="6">
    <location>
        <begin position="179"/>
        <end position="325"/>
    </location>
</feature>
<dbReference type="Pfam" id="PF04116">
    <property type="entry name" value="FA_hydroxylase"/>
    <property type="match status" value="1"/>
</dbReference>
<dbReference type="Proteomes" id="UP001610432">
    <property type="component" value="Unassembled WGS sequence"/>
</dbReference>
<evidence type="ECO:0000256" key="1">
    <source>
        <dbReference type="ARBA" id="ARBA00004370"/>
    </source>
</evidence>
<feature type="transmembrane region" description="Helical" evidence="5">
    <location>
        <begin position="171"/>
        <end position="191"/>
    </location>
</feature>
<dbReference type="GeneID" id="98149644"/>
<comment type="subcellular location">
    <subcellularLocation>
        <location evidence="1">Membrane</location>
    </subcellularLocation>
</comment>
<keyword evidence="8" id="KW-1185">Reference proteome</keyword>
<keyword evidence="2 5" id="KW-0812">Transmembrane</keyword>
<evidence type="ECO:0000256" key="4">
    <source>
        <dbReference type="ARBA" id="ARBA00023136"/>
    </source>
</evidence>
<evidence type="ECO:0000313" key="7">
    <source>
        <dbReference type="EMBL" id="KAL2871277.1"/>
    </source>
</evidence>
<protein>
    <recommendedName>
        <fullName evidence="6">Fatty acid hydroxylase domain-containing protein</fullName>
    </recommendedName>
</protein>
<keyword evidence="3 5" id="KW-1133">Transmembrane helix</keyword>
<reference evidence="7 8" key="1">
    <citation type="submission" date="2024-07" db="EMBL/GenBank/DDBJ databases">
        <title>Section-level genome sequencing and comparative genomics of Aspergillus sections Usti and Cavernicolus.</title>
        <authorList>
            <consortium name="Lawrence Berkeley National Laboratory"/>
            <person name="Nybo J.L."/>
            <person name="Vesth T.C."/>
            <person name="Theobald S."/>
            <person name="Frisvad J.C."/>
            <person name="Larsen T.O."/>
            <person name="Kjaerboelling I."/>
            <person name="Rothschild-Mancinelli K."/>
            <person name="Lyhne E.K."/>
            <person name="Kogle M.E."/>
            <person name="Barry K."/>
            <person name="Clum A."/>
            <person name="Na H."/>
            <person name="Ledsgaard L."/>
            <person name="Lin J."/>
            <person name="Lipzen A."/>
            <person name="Kuo A."/>
            <person name="Riley R."/>
            <person name="Mondo S."/>
            <person name="Labutti K."/>
            <person name="Haridas S."/>
            <person name="Pangalinan J."/>
            <person name="Salamov A.A."/>
            <person name="Simmons B.A."/>
            <person name="Magnuson J.K."/>
            <person name="Chen J."/>
            <person name="Drula E."/>
            <person name="Henrissat B."/>
            <person name="Wiebenga A."/>
            <person name="Lubbers R.J."/>
            <person name="Gomes A.C."/>
            <person name="Macurrencykelacurrency M.R."/>
            <person name="Stajich J."/>
            <person name="Grigoriev I.V."/>
            <person name="Mortensen U.H."/>
            <person name="De Vries R.P."/>
            <person name="Baker S.E."/>
            <person name="Andersen M.R."/>
        </authorList>
    </citation>
    <scope>NUCLEOTIDE SEQUENCE [LARGE SCALE GENOMIC DNA]</scope>
    <source>
        <strain evidence="7 8">CBS 449.75</strain>
    </source>
</reference>
<keyword evidence="4 5" id="KW-0472">Membrane</keyword>
<dbReference type="InterPro" id="IPR050307">
    <property type="entry name" value="Sterol_Desaturase_Related"/>
</dbReference>
<evidence type="ECO:0000259" key="6">
    <source>
        <dbReference type="Pfam" id="PF04116"/>
    </source>
</evidence>
<feature type="transmembrane region" description="Helical" evidence="5">
    <location>
        <begin position="140"/>
        <end position="159"/>
    </location>
</feature>
<evidence type="ECO:0000256" key="3">
    <source>
        <dbReference type="ARBA" id="ARBA00022989"/>
    </source>
</evidence>
<dbReference type="PANTHER" id="PTHR11863">
    <property type="entry name" value="STEROL DESATURASE"/>
    <property type="match status" value="1"/>
</dbReference>
<comment type="caution">
    <text evidence="7">The sequence shown here is derived from an EMBL/GenBank/DDBJ whole genome shotgun (WGS) entry which is preliminary data.</text>
</comment>